<protein>
    <submittedName>
        <fullName evidence="4">PQQ-dependent sugar dehydrogenase</fullName>
        <ecNumber evidence="4">1.1.5.-</ecNumber>
    </submittedName>
</protein>
<reference evidence="5" key="1">
    <citation type="journal article" date="2019" name="Int. J. Syst. Evol. Microbiol.">
        <title>The Global Catalogue of Microorganisms (GCM) 10K type strain sequencing project: providing services to taxonomists for standard genome sequencing and annotation.</title>
        <authorList>
            <consortium name="The Broad Institute Genomics Platform"/>
            <consortium name="The Broad Institute Genome Sequencing Center for Infectious Disease"/>
            <person name="Wu L."/>
            <person name="Ma J."/>
        </authorList>
    </citation>
    <scope>NUCLEOTIDE SEQUENCE [LARGE SCALE GENOMIC DNA]</scope>
    <source>
        <strain evidence="5">CGMCC 1.12750</strain>
    </source>
</reference>
<dbReference type="PANTHER" id="PTHR19328">
    <property type="entry name" value="HEDGEHOG-INTERACTING PROTEIN"/>
    <property type="match status" value="1"/>
</dbReference>
<evidence type="ECO:0000259" key="3">
    <source>
        <dbReference type="Pfam" id="PF07995"/>
    </source>
</evidence>
<feature type="region of interest" description="Disordered" evidence="1">
    <location>
        <begin position="207"/>
        <end position="229"/>
    </location>
</feature>
<dbReference type="GO" id="GO:0016491">
    <property type="term" value="F:oxidoreductase activity"/>
    <property type="evidence" value="ECO:0007669"/>
    <property type="project" value="UniProtKB-KW"/>
</dbReference>
<dbReference type="InterPro" id="IPR011042">
    <property type="entry name" value="6-blade_b-propeller_TolB-like"/>
</dbReference>
<dbReference type="Proteomes" id="UP001596516">
    <property type="component" value="Unassembled WGS sequence"/>
</dbReference>
<organism evidence="4 5">
    <name type="scientific">Plastorhodobacter daqingensis</name>
    <dbReference type="NCBI Taxonomy" id="1387281"/>
    <lineage>
        <taxon>Bacteria</taxon>
        <taxon>Pseudomonadati</taxon>
        <taxon>Pseudomonadota</taxon>
        <taxon>Alphaproteobacteria</taxon>
        <taxon>Rhodobacterales</taxon>
        <taxon>Paracoccaceae</taxon>
        <taxon>Plastorhodobacter</taxon>
    </lineage>
</organism>
<keyword evidence="5" id="KW-1185">Reference proteome</keyword>
<name>A0ABW2UDK2_9RHOB</name>
<dbReference type="EC" id="1.1.5.-" evidence="4"/>
<accession>A0ABW2UDK2</accession>
<comment type="caution">
    <text evidence="4">The sequence shown here is derived from an EMBL/GenBank/DDBJ whole genome shotgun (WGS) entry which is preliminary data.</text>
</comment>
<proteinExistence type="predicted"/>
<feature type="domain" description="Glucose/Sorbosone dehydrogenase" evidence="3">
    <location>
        <begin position="45"/>
        <end position="388"/>
    </location>
</feature>
<dbReference type="PANTHER" id="PTHR19328:SF75">
    <property type="entry name" value="ALDOSE SUGAR DEHYDROGENASE YLII"/>
    <property type="match status" value="1"/>
</dbReference>
<dbReference type="EMBL" id="JBHTFQ010000001">
    <property type="protein sequence ID" value="MFC7702744.1"/>
    <property type="molecule type" value="Genomic_DNA"/>
</dbReference>
<dbReference type="RefSeq" id="WP_377397684.1">
    <property type="nucleotide sequence ID" value="NZ_JBHTFQ010000001.1"/>
</dbReference>
<feature type="signal peptide" evidence="2">
    <location>
        <begin position="1"/>
        <end position="23"/>
    </location>
</feature>
<feature type="chain" id="PRO_5045850684" evidence="2">
    <location>
        <begin position="24"/>
        <end position="393"/>
    </location>
</feature>
<dbReference type="SUPFAM" id="SSF50952">
    <property type="entry name" value="Soluble quinoprotein glucose dehydrogenase"/>
    <property type="match status" value="1"/>
</dbReference>
<keyword evidence="4" id="KW-0560">Oxidoreductase</keyword>
<dbReference type="InterPro" id="IPR012938">
    <property type="entry name" value="Glc/Sorbosone_DH"/>
</dbReference>
<evidence type="ECO:0000256" key="2">
    <source>
        <dbReference type="SAM" id="SignalP"/>
    </source>
</evidence>
<evidence type="ECO:0000256" key="1">
    <source>
        <dbReference type="SAM" id="MobiDB-lite"/>
    </source>
</evidence>
<dbReference type="Pfam" id="PF07995">
    <property type="entry name" value="GSDH"/>
    <property type="match status" value="1"/>
</dbReference>
<keyword evidence="2" id="KW-0732">Signal</keyword>
<evidence type="ECO:0000313" key="4">
    <source>
        <dbReference type="EMBL" id="MFC7702744.1"/>
    </source>
</evidence>
<dbReference type="Gene3D" id="2.120.10.30">
    <property type="entry name" value="TolB, C-terminal domain"/>
    <property type="match status" value="1"/>
</dbReference>
<sequence>MTFLTRTALASPLALAVALPAAADYGPIEARDLTLDVETVAEGLVHPWGMAFLDEDRVLVTERNPGTIRLVHRDGTLSEPIWEAEDLFRYDGETERSQAGLFDIVTHPQFDENGWVYISYSRETEAGAGVAVVRARVAQEGDEVRLEDVEDIFVMNEEDQDSSGLHFGGRMAFADDGSLFLTIGERRNISRAQDASDQAGSVLRMTEDGEAHPDNPEFATDPEADEGAPDPYLFSIGNRNIQALAVHGTTGEVWASDHGPLGGDEINLIVAGNNYGWPFTTGGNDYSGAPMGVGTAMEGMTPPVHIFEDTVAPSGLTFIPEGTLFEGWAGDMLIGGLVTEGIVRVTLAEGEVSDEEILEIGRRIRDVQLGPDGAIWVLTEHEDGEVLRLAPQG</sequence>
<gene>
    <name evidence="4" type="ORF">ACFQXB_00865</name>
</gene>
<dbReference type="InterPro" id="IPR011041">
    <property type="entry name" value="Quinoprot_gluc/sorb_DH_b-prop"/>
</dbReference>
<evidence type="ECO:0000313" key="5">
    <source>
        <dbReference type="Proteomes" id="UP001596516"/>
    </source>
</evidence>